<evidence type="ECO:0000313" key="2">
    <source>
        <dbReference type="Proteomes" id="UP000828390"/>
    </source>
</evidence>
<dbReference type="AlphaFoldDB" id="A0A9D4C017"/>
<reference evidence="1" key="1">
    <citation type="journal article" date="2019" name="bioRxiv">
        <title>The Genome of the Zebra Mussel, Dreissena polymorpha: A Resource for Invasive Species Research.</title>
        <authorList>
            <person name="McCartney M.A."/>
            <person name="Auch B."/>
            <person name="Kono T."/>
            <person name="Mallez S."/>
            <person name="Zhang Y."/>
            <person name="Obille A."/>
            <person name="Becker A."/>
            <person name="Abrahante J.E."/>
            <person name="Garbe J."/>
            <person name="Badalamenti J.P."/>
            <person name="Herman A."/>
            <person name="Mangelson H."/>
            <person name="Liachko I."/>
            <person name="Sullivan S."/>
            <person name="Sone E.D."/>
            <person name="Koren S."/>
            <person name="Silverstein K.A.T."/>
            <person name="Beckman K.B."/>
            <person name="Gohl D.M."/>
        </authorList>
    </citation>
    <scope>NUCLEOTIDE SEQUENCE</scope>
    <source>
        <strain evidence="1">Duluth1</strain>
        <tissue evidence="1">Whole animal</tissue>
    </source>
</reference>
<gene>
    <name evidence="1" type="ORF">DPMN_057476</name>
</gene>
<comment type="caution">
    <text evidence="1">The sequence shown here is derived from an EMBL/GenBank/DDBJ whole genome shotgun (WGS) entry which is preliminary data.</text>
</comment>
<sequence length="209" mass="23254">MLPRDLSGLADNVQSDQRLHWPMMLPRDLSGLYSGQCAVRSEATLADNVTTRLSDQRFHWPIIQCAVRSEATLADNVTTRLVGTSRQCAADDVPLADNVTTRLADDVTTRLATLADNVTTRLADNDFIADNAQSDQRLHWPIMLPRDLSGLYSRQCAVRSEVPLADNVTTRLVSLADNVTTRLADDVTTRLADNVTTRLSDQRLHWPIM</sequence>
<evidence type="ECO:0000313" key="1">
    <source>
        <dbReference type="EMBL" id="KAH3714776.1"/>
    </source>
</evidence>
<accession>A0A9D4C017</accession>
<organism evidence="1 2">
    <name type="scientific">Dreissena polymorpha</name>
    <name type="common">Zebra mussel</name>
    <name type="synonym">Mytilus polymorpha</name>
    <dbReference type="NCBI Taxonomy" id="45954"/>
    <lineage>
        <taxon>Eukaryota</taxon>
        <taxon>Metazoa</taxon>
        <taxon>Spiralia</taxon>
        <taxon>Lophotrochozoa</taxon>
        <taxon>Mollusca</taxon>
        <taxon>Bivalvia</taxon>
        <taxon>Autobranchia</taxon>
        <taxon>Heteroconchia</taxon>
        <taxon>Euheterodonta</taxon>
        <taxon>Imparidentia</taxon>
        <taxon>Neoheterodontei</taxon>
        <taxon>Myida</taxon>
        <taxon>Dreissenoidea</taxon>
        <taxon>Dreissenidae</taxon>
        <taxon>Dreissena</taxon>
    </lineage>
</organism>
<reference evidence="1" key="2">
    <citation type="submission" date="2020-11" db="EMBL/GenBank/DDBJ databases">
        <authorList>
            <person name="McCartney M.A."/>
            <person name="Auch B."/>
            <person name="Kono T."/>
            <person name="Mallez S."/>
            <person name="Becker A."/>
            <person name="Gohl D.M."/>
            <person name="Silverstein K.A.T."/>
            <person name="Koren S."/>
            <person name="Bechman K.B."/>
            <person name="Herman A."/>
            <person name="Abrahante J.E."/>
            <person name="Garbe J."/>
        </authorList>
    </citation>
    <scope>NUCLEOTIDE SEQUENCE</scope>
    <source>
        <strain evidence="1">Duluth1</strain>
        <tissue evidence="1">Whole animal</tissue>
    </source>
</reference>
<dbReference type="EMBL" id="JAIWYP010000013">
    <property type="protein sequence ID" value="KAH3714776.1"/>
    <property type="molecule type" value="Genomic_DNA"/>
</dbReference>
<dbReference type="Proteomes" id="UP000828390">
    <property type="component" value="Unassembled WGS sequence"/>
</dbReference>
<proteinExistence type="predicted"/>
<keyword evidence="2" id="KW-1185">Reference proteome</keyword>
<protein>
    <submittedName>
        <fullName evidence="1">Uncharacterized protein</fullName>
    </submittedName>
</protein>
<name>A0A9D4C017_DREPO</name>